<proteinExistence type="predicted"/>
<dbReference type="SUPFAM" id="SSF53098">
    <property type="entry name" value="Ribonuclease H-like"/>
    <property type="match status" value="1"/>
</dbReference>
<accession>A0A0N1IBH6</accession>
<dbReference type="GO" id="GO:0071897">
    <property type="term" value="P:DNA biosynthetic process"/>
    <property type="evidence" value="ECO:0007669"/>
    <property type="project" value="UniProtKB-ARBA"/>
</dbReference>
<dbReference type="GO" id="GO:0042575">
    <property type="term" value="C:DNA polymerase complex"/>
    <property type="evidence" value="ECO:0007669"/>
    <property type="project" value="UniProtKB-ARBA"/>
</dbReference>
<gene>
    <name evidence="2" type="ORF">RR46_00776</name>
</gene>
<dbReference type="InterPro" id="IPR043502">
    <property type="entry name" value="DNA/RNA_pol_sf"/>
</dbReference>
<dbReference type="GO" id="GO:0003676">
    <property type="term" value="F:nucleic acid binding"/>
    <property type="evidence" value="ECO:0007669"/>
    <property type="project" value="InterPro"/>
</dbReference>
<dbReference type="InterPro" id="IPR005312">
    <property type="entry name" value="DUF1759"/>
</dbReference>
<reference evidence="2 3" key="1">
    <citation type="journal article" date="2015" name="Nat. Commun.">
        <title>Outbred genome sequencing and CRISPR/Cas9 gene editing in butterflies.</title>
        <authorList>
            <person name="Li X."/>
            <person name="Fan D."/>
            <person name="Zhang W."/>
            <person name="Liu G."/>
            <person name="Zhang L."/>
            <person name="Zhao L."/>
            <person name="Fang X."/>
            <person name="Chen L."/>
            <person name="Dong Y."/>
            <person name="Chen Y."/>
            <person name="Ding Y."/>
            <person name="Zhao R."/>
            <person name="Feng M."/>
            <person name="Zhu Y."/>
            <person name="Feng Y."/>
            <person name="Jiang X."/>
            <person name="Zhu D."/>
            <person name="Xiang H."/>
            <person name="Feng X."/>
            <person name="Li S."/>
            <person name="Wang J."/>
            <person name="Zhang G."/>
            <person name="Kronforst M.R."/>
            <person name="Wang W."/>
        </authorList>
    </citation>
    <scope>NUCLEOTIDE SEQUENCE [LARGE SCALE GENOMIC DNA]</scope>
    <source>
        <strain evidence="2">Ya'a_city_454_Px</strain>
        <tissue evidence="2">Whole body</tissue>
    </source>
</reference>
<dbReference type="GO" id="GO:0015074">
    <property type="term" value="P:DNA integration"/>
    <property type="evidence" value="ECO:0007669"/>
    <property type="project" value="InterPro"/>
</dbReference>
<organism evidence="2 3">
    <name type="scientific">Papilio xuthus</name>
    <name type="common">Asian swallowtail butterfly</name>
    <dbReference type="NCBI Taxonomy" id="66420"/>
    <lineage>
        <taxon>Eukaryota</taxon>
        <taxon>Metazoa</taxon>
        <taxon>Ecdysozoa</taxon>
        <taxon>Arthropoda</taxon>
        <taxon>Hexapoda</taxon>
        <taxon>Insecta</taxon>
        <taxon>Pterygota</taxon>
        <taxon>Neoptera</taxon>
        <taxon>Endopterygota</taxon>
        <taxon>Lepidoptera</taxon>
        <taxon>Glossata</taxon>
        <taxon>Ditrysia</taxon>
        <taxon>Papilionoidea</taxon>
        <taxon>Papilionidae</taxon>
        <taxon>Papilioninae</taxon>
        <taxon>Papilio</taxon>
    </lineage>
</organism>
<dbReference type="SUPFAM" id="SSF56672">
    <property type="entry name" value="DNA/RNA polymerases"/>
    <property type="match status" value="1"/>
</dbReference>
<dbReference type="InterPro" id="IPR012337">
    <property type="entry name" value="RNaseH-like_sf"/>
</dbReference>
<dbReference type="PANTHER" id="PTHR47331:SF1">
    <property type="entry name" value="GAG-LIKE PROTEIN"/>
    <property type="match status" value="1"/>
</dbReference>
<evidence type="ECO:0000313" key="3">
    <source>
        <dbReference type="Proteomes" id="UP000053268"/>
    </source>
</evidence>
<name>A0A0N1IBH6_PAPXU</name>
<sequence>MSDARSKDLIKLRGSIKGKLTIFQNFLNTLESIINVNESQYNELDSRLNKIDCLHNDFDKFQTELEMLSDDPNQLMSEREEFENKYFALVSTARTIMNKYQRDRQRAMSVSESSDGGVDREVTSRDFVRLPKIVIPEFSGKFKEWLNFRDTYISIIHSSTQLGDINKFHYLKSALKGSALLVIQNLEFTAKNYAIAWQLLSNRYDNERLLVNQHMNDLLNTEIIQKESCHALRSLVDNINTSLCALNSLGQPTDHWDTIVIHLMLRKLDSTTFREWEQQRNAITTSPTLKQFLDFLTNRADLLEAIQQQEFQRHLTTQHLQPVQHTQHSYISKDSNLIKTNYNENKRTSCPLCKQKHFLFICEDFKKLDVDSRIEKVENFNICKNCLRPGHRENFCKLSHCKYCTKMHNTLLHKDIEVFNTVALSSNINTDHNKSLILLSTALVNVVAVDGKLHPARLLLDNASTAHFVTRHLCDKLGLMRRHVTSSVTGINNQVSFSAESCNLSIEARSGNYKVNLNCYVLPQITNSLPSSNVDIKSIQLPPNIQLADPSFYISSPVDILVGADVFWDVMCSNFINLGEQCPKLQETQFGWLVSGTVSEHKTVGNKKLNQSSCLFSQSSDLSLTRFWELESVPAKYTLSLEEQACEKHFAENTRREVDGRFTVTIPFKESPGVLGDSYEIAKGRLLSLERRFLRDSILKDRYLDFMAEYERLGHMSDISKLPKQIQVQGYSNYLVHHGVTREASSTTKLRVVFNGSNPTSNGGKTFNSIQMVGPVVQDDLLSILLRFRQHKYVVSADIEKMYRAILVNPSQRSLQQILFRYHPSEKIRSFTLNTVTYGTSSAPYLATKCLVSLAEQCSDPETKRAITKDFYVDDFLSGGNSIESVIELCKNVDRTLRSAQFKLRKWQSNNLEILKSTCPDNIQERCSTEKTLNLDDSLPSKTLGLHWDCKHDHLLFTINLDITTKKITKRKILSLISQIFDPLGLLGPCTIQGKILMQKLWVNKYNWDEEVSPDLQKAFLDFTSSLIALNTLRIPRWVCTDFITSLQLHTFSDASERAYGACIYVRAVSESGIAQVRLLISKNKVAPLKPTTIPRLELCGALLATRLHAKVMSSISFNVSDSYFWTDSTIVLAWLKTQTKQLKMFVRTRVGEIQDSTANHTWGYVPSKENPADLVSRGVMAESILSCSTWWSGPDFLKSSSIKIPNIPNTHSNYQSEIIFHTTCIQTDTDTIHEFINKTSSFTHLIRSMSYIKRFIYNCKNSKNKITGSLSLIELQNSENQILLLVQQKMFPEEYTLLKAGKPLPKNNRLNSLVPFMHSDNLIRVGGRLNNSCYTFDVKHPILLCSKFHLTQIIFHNQHIKLMHAGPQLLLSSLRQKYWPLGGKNLARRVVHACVRCFRFKAKPAQPIMGDLPCDRTKLEFPFLNTGMDYAGPILIANRKGRGAKLIKSYICIFVCLAVKALHIELVTDLTTEAFLAAFFRFTSRRGLPATVTSDNMTTFVGAANEVDIFFKTYSKDIQSELGNRGIEFQTIPPYSPHFGGLWEAAVKSIKYHLKRVLSLTHLTFEEMSTCLVQIEAVLNSRPLTPLSTDPADLSCLTPAHFLIGRSLLTVPRPPIGDVKINCLDRYKRVQKLKEHFWDRFSLDYVHLLQQRVKWRAPSTNLPLDTLVLVRERNQPPLLWCLGRVVGVHPGRDGVTRVADIKTRKGVIRRAFNNICPLPSVCTQT</sequence>
<dbReference type="Pfam" id="PF05380">
    <property type="entry name" value="Peptidase_A17"/>
    <property type="match status" value="1"/>
</dbReference>
<dbReference type="InterPro" id="IPR001584">
    <property type="entry name" value="Integrase_cat-core"/>
</dbReference>
<dbReference type="InterPro" id="IPR008042">
    <property type="entry name" value="Retrotrans_Pao"/>
</dbReference>
<dbReference type="STRING" id="66420.A0A0N1IBH6"/>
<evidence type="ECO:0000313" key="2">
    <source>
        <dbReference type="EMBL" id="KPJ01687.1"/>
    </source>
</evidence>
<dbReference type="EMBL" id="KQ459312">
    <property type="protein sequence ID" value="KPJ01687.1"/>
    <property type="molecule type" value="Genomic_DNA"/>
</dbReference>
<dbReference type="InterPro" id="IPR040676">
    <property type="entry name" value="DUF5641"/>
</dbReference>
<dbReference type="Pfam" id="PF03564">
    <property type="entry name" value="DUF1759"/>
    <property type="match status" value="1"/>
</dbReference>
<evidence type="ECO:0000259" key="1">
    <source>
        <dbReference type="PROSITE" id="PS50994"/>
    </source>
</evidence>
<dbReference type="Pfam" id="PF18701">
    <property type="entry name" value="DUF5641"/>
    <property type="match status" value="1"/>
</dbReference>
<dbReference type="Gene3D" id="3.30.420.10">
    <property type="entry name" value="Ribonuclease H-like superfamily/Ribonuclease H"/>
    <property type="match status" value="1"/>
</dbReference>
<feature type="domain" description="Integrase catalytic" evidence="1">
    <location>
        <begin position="1419"/>
        <end position="1608"/>
    </location>
</feature>
<dbReference type="PANTHER" id="PTHR47331">
    <property type="entry name" value="PHD-TYPE DOMAIN-CONTAINING PROTEIN"/>
    <property type="match status" value="1"/>
</dbReference>
<dbReference type="PROSITE" id="PS50994">
    <property type="entry name" value="INTEGRASE"/>
    <property type="match status" value="1"/>
</dbReference>
<dbReference type="InterPro" id="IPR036397">
    <property type="entry name" value="RNaseH_sf"/>
</dbReference>
<keyword evidence="3" id="KW-1185">Reference proteome</keyword>
<dbReference type="Proteomes" id="UP000053268">
    <property type="component" value="Unassembled WGS sequence"/>
</dbReference>
<protein>
    <recommendedName>
        <fullName evidence="1">Integrase catalytic domain-containing protein</fullName>
    </recommendedName>
</protein>